<feature type="active site" description="Nucleophile" evidence="14">
    <location>
        <position position="381"/>
    </location>
</feature>
<dbReference type="Proteomes" id="UP000295658">
    <property type="component" value="Unassembled WGS sequence"/>
</dbReference>
<evidence type="ECO:0000256" key="1">
    <source>
        <dbReference type="ARBA" id="ARBA00002724"/>
    </source>
</evidence>
<dbReference type="Gene3D" id="3.40.50.150">
    <property type="entry name" value="Vaccinia Virus protein VP39"/>
    <property type="match status" value="1"/>
</dbReference>
<dbReference type="GO" id="GO:0003723">
    <property type="term" value="F:RNA binding"/>
    <property type="evidence" value="ECO:0007669"/>
    <property type="project" value="UniProtKB-UniRule"/>
</dbReference>
<dbReference type="SUPFAM" id="SSF53335">
    <property type="entry name" value="S-adenosyl-L-methionine-dependent methyltransferases"/>
    <property type="match status" value="1"/>
</dbReference>
<evidence type="ECO:0000256" key="14">
    <source>
        <dbReference type="PROSITE-ProRule" id="PRU01023"/>
    </source>
</evidence>
<dbReference type="OrthoDB" id="9810297at2"/>
<dbReference type="PROSITE" id="PS51686">
    <property type="entry name" value="SAM_MT_RSMB_NOP"/>
    <property type="match status" value="1"/>
</dbReference>
<comment type="subcellular location">
    <subcellularLocation>
        <location evidence="2">Cytoplasm</location>
    </subcellularLocation>
</comment>
<reference evidence="16 17" key="1">
    <citation type="submission" date="2019-03" db="EMBL/GenBank/DDBJ databases">
        <title>Genomic Encyclopedia of Type Strains, Phase IV (KMG-IV): sequencing the most valuable type-strain genomes for metagenomic binning, comparative biology and taxonomic classification.</title>
        <authorList>
            <person name="Goeker M."/>
        </authorList>
    </citation>
    <scope>NUCLEOTIDE SEQUENCE [LARGE SCALE GENOMIC DNA]</scope>
    <source>
        <strain evidence="16 17">DSM 24979</strain>
    </source>
</reference>
<proteinExistence type="inferred from homology"/>
<dbReference type="CDD" id="cd02440">
    <property type="entry name" value="AdoMet_MTases"/>
    <property type="match status" value="1"/>
</dbReference>
<dbReference type="InterPro" id="IPR023267">
    <property type="entry name" value="RCMT"/>
</dbReference>
<keyword evidence="9 14" id="KW-0949">S-adenosyl-L-methionine</keyword>
<keyword evidence="8 14" id="KW-0808">Transferase</keyword>
<evidence type="ECO:0000256" key="4">
    <source>
        <dbReference type="ARBA" id="ARBA00012140"/>
    </source>
</evidence>
<evidence type="ECO:0000256" key="7">
    <source>
        <dbReference type="ARBA" id="ARBA00022603"/>
    </source>
</evidence>
<evidence type="ECO:0000256" key="8">
    <source>
        <dbReference type="ARBA" id="ARBA00022679"/>
    </source>
</evidence>
<keyword evidence="10 14" id="KW-0694">RNA-binding</keyword>
<dbReference type="Gene3D" id="1.10.940.10">
    <property type="entry name" value="NusB-like"/>
    <property type="match status" value="1"/>
</dbReference>
<comment type="catalytic activity">
    <reaction evidence="13">
        <text>cytidine(967) in 16S rRNA + S-adenosyl-L-methionine = 5-methylcytidine(967) in 16S rRNA + S-adenosyl-L-homocysteine + H(+)</text>
        <dbReference type="Rhea" id="RHEA:42748"/>
        <dbReference type="Rhea" id="RHEA-COMP:10219"/>
        <dbReference type="Rhea" id="RHEA-COMP:10220"/>
        <dbReference type="ChEBI" id="CHEBI:15378"/>
        <dbReference type="ChEBI" id="CHEBI:57856"/>
        <dbReference type="ChEBI" id="CHEBI:59789"/>
        <dbReference type="ChEBI" id="CHEBI:74483"/>
        <dbReference type="ChEBI" id="CHEBI:82748"/>
        <dbReference type="EC" id="2.1.1.176"/>
    </reaction>
</comment>
<organism evidence="16 17">
    <name type="scientific">Thermolongibacillus altinsuensis</name>
    <dbReference type="NCBI Taxonomy" id="575256"/>
    <lineage>
        <taxon>Bacteria</taxon>
        <taxon>Bacillati</taxon>
        <taxon>Bacillota</taxon>
        <taxon>Bacilli</taxon>
        <taxon>Bacillales</taxon>
        <taxon>Anoxybacillaceae</taxon>
        <taxon>Thermolongibacillus</taxon>
    </lineage>
</organism>
<evidence type="ECO:0000256" key="9">
    <source>
        <dbReference type="ARBA" id="ARBA00022691"/>
    </source>
</evidence>
<dbReference type="InterPro" id="IPR049560">
    <property type="entry name" value="MeTrfase_RsmB-F_NOP2_cat"/>
</dbReference>
<keyword evidence="6" id="KW-0698">rRNA processing</keyword>
<sequence length="447" mass="50508">MNKANVRKLALDVLLAIEEREAYSNLLLNKAIETNSLSSKDVALLTEIVYGTIQRRDTLDYYLKPFMKTKKLERWVHILLRLSLYQMIYLDRIPDRAILFEAVEIAKKRGHKGIASMVNGVLRSIQRQGVPSLERIRNEVERLSIATSHPRWLVQRWVEQFGMEETKKMCEANLLPPEQTARVNTWKTTVAEVLTMLKEEGIEAVPSNVVDAGIKILKGNAARTKAFREGLLTIQDESSMLVGYALGVHEGDRVLDSCAAPGGKTTHIAELLRNTGQVIALDLHEHKVKLIKEQAERLNLSNVEAMQMDSRDVGARFSEESFDKILVDAPCSGLGVIRRKPEIKYNKKEEDIEQLASIQLDILSAVAPLLKKGGTLVYSTCTIDRAENERVIAQFLATHPQFELDPTLESRLPAPVQRYVHNGQLQLLPHYFYSDGFFIASLRKKGE</sequence>
<evidence type="ECO:0000256" key="13">
    <source>
        <dbReference type="ARBA" id="ARBA00047283"/>
    </source>
</evidence>
<dbReference type="InterPro" id="IPR054728">
    <property type="entry name" value="RsmB-like_ferredoxin"/>
</dbReference>
<accession>A0A4R1QEJ4</accession>
<dbReference type="Pfam" id="PF01189">
    <property type="entry name" value="Methyltr_RsmB-F"/>
    <property type="match status" value="1"/>
</dbReference>
<dbReference type="GO" id="GO:0008649">
    <property type="term" value="F:rRNA methyltransferase activity"/>
    <property type="evidence" value="ECO:0007669"/>
    <property type="project" value="InterPro"/>
</dbReference>
<dbReference type="InterPro" id="IPR018314">
    <property type="entry name" value="RsmB/NOL1/NOP2-like_CS"/>
</dbReference>
<evidence type="ECO:0000256" key="5">
    <source>
        <dbReference type="ARBA" id="ARBA00022490"/>
    </source>
</evidence>
<dbReference type="InterPro" id="IPR035926">
    <property type="entry name" value="NusB-like_sf"/>
</dbReference>
<dbReference type="FunFam" id="3.40.50.150:FF:000257">
    <property type="entry name" value="16S rRNA methyltransferase"/>
    <property type="match status" value="1"/>
</dbReference>
<protein>
    <recommendedName>
        <fullName evidence="4">16S rRNA (cytosine(967)-C(5))-methyltransferase</fullName>
        <ecNumber evidence="4">2.1.1.176</ecNumber>
    </recommendedName>
    <alternativeName>
        <fullName evidence="11">16S rRNA m5C967 methyltransferase</fullName>
    </alternativeName>
    <alternativeName>
        <fullName evidence="12">rRNA (cytosine-C(5)-)-methyltransferase RsmB</fullName>
    </alternativeName>
</protein>
<keyword evidence="7 14" id="KW-0489">Methyltransferase</keyword>
<dbReference type="FunFam" id="1.10.940.10:FF:000006">
    <property type="entry name" value="16S rRNA (Cytosine(967)-C(5))-methyltransferase RsmB"/>
    <property type="match status" value="1"/>
</dbReference>
<evidence type="ECO:0000313" key="17">
    <source>
        <dbReference type="Proteomes" id="UP000295658"/>
    </source>
</evidence>
<dbReference type="SUPFAM" id="SSF48013">
    <property type="entry name" value="NusB-like"/>
    <property type="match status" value="1"/>
</dbReference>
<comment type="caution">
    <text evidence="16">The sequence shown here is derived from an EMBL/GenBank/DDBJ whole genome shotgun (WGS) entry which is preliminary data.</text>
</comment>
<evidence type="ECO:0000313" key="16">
    <source>
        <dbReference type="EMBL" id="TCL50323.1"/>
    </source>
</evidence>
<comment type="similarity">
    <text evidence="3 14">Belongs to the class I-like SAM-binding methyltransferase superfamily. RsmB/NOP family.</text>
</comment>
<dbReference type="InterPro" id="IPR004573">
    <property type="entry name" value="rRNA_ssu_MeTfrase_B"/>
</dbReference>
<dbReference type="NCBIfam" id="NF011494">
    <property type="entry name" value="PRK14902.1"/>
    <property type="match status" value="1"/>
</dbReference>
<feature type="binding site" evidence="14">
    <location>
        <position position="282"/>
    </location>
    <ligand>
        <name>S-adenosyl-L-methionine</name>
        <dbReference type="ChEBI" id="CHEBI:59789"/>
    </ligand>
</feature>
<gene>
    <name evidence="16" type="ORF">EDD69_105124</name>
</gene>
<feature type="binding site" evidence="14">
    <location>
        <position position="309"/>
    </location>
    <ligand>
        <name>S-adenosyl-L-methionine</name>
        <dbReference type="ChEBI" id="CHEBI:59789"/>
    </ligand>
</feature>
<keyword evidence="17" id="KW-1185">Reference proteome</keyword>
<evidence type="ECO:0000256" key="12">
    <source>
        <dbReference type="ARBA" id="ARBA00031088"/>
    </source>
</evidence>
<dbReference type="PRINTS" id="PR02008">
    <property type="entry name" value="RCMTFAMILY"/>
</dbReference>
<dbReference type="PROSITE" id="PS01153">
    <property type="entry name" value="NOL1_NOP2_SUN"/>
    <property type="match status" value="1"/>
</dbReference>
<dbReference type="GO" id="GO:0006355">
    <property type="term" value="P:regulation of DNA-templated transcription"/>
    <property type="evidence" value="ECO:0007669"/>
    <property type="project" value="InterPro"/>
</dbReference>
<evidence type="ECO:0000256" key="3">
    <source>
        <dbReference type="ARBA" id="ARBA00007494"/>
    </source>
</evidence>
<feature type="binding site" evidence="14">
    <location>
        <position position="328"/>
    </location>
    <ligand>
        <name>S-adenosyl-L-methionine</name>
        <dbReference type="ChEBI" id="CHEBI:59789"/>
    </ligand>
</feature>
<dbReference type="EMBL" id="SLUL01000005">
    <property type="protein sequence ID" value="TCL50323.1"/>
    <property type="molecule type" value="Genomic_DNA"/>
</dbReference>
<dbReference type="Gene3D" id="3.30.70.1170">
    <property type="entry name" value="Sun protein, domain 3"/>
    <property type="match status" value="1"/>
</dbReference>
<dbReference type="Pfam" id="PF01029">
    <property type="entry name" value="NusB"/>
    <property type="match status" value="1"/>
</dbReference>
<evidence type="ECO:0000256" key="10">
    <source>
        <dbReference type="ARBA" id="ARBA00022884"/>
    </source>
</evidence>
<dbReference type="NCBIfam" id="TIGR00563">
    <property type="entry name" value="rsmB"/>
    <property type="match status" value="1"/>
</dbReference>
<dbReference type="Pfam" id="PF22458">
    <property type="entry name" value="RsmF-B_ferredox"/>
    <property type="match status" value="1"/>
</dbReference>
<dbReference type="GO" id="GO:0005737">
    <property type="term" value="C:cytoplasm"/>
    <property type="evidence" value="ECO:0007669"/>
    <property type="project" value="UniProtKB-SubCell"/>
</dbReference>
<dbReference type="AlphaFoldDB" id="A0A4R1QEJ4"/>
<dbReference type="InterPro" id="IPR029063">
    <property type="entry name" value="SAM-dependent_MTases_sf"/>
</dbReference>
<dbReference type="FunFam" id="3.30.70.1170:FF:000003">
    <property type="entry name" value="16S rRNA (Cytosine(967)-C(5))-methyltransferase RsmB"/>
    <property type="match status" value="1"/>
</dbReference>
<evidence type="ECO:0000259" key="15">
    <source>
        <dbReference type="PROSITE" id="PS51686"/>
    </source>
</evidence>
<dbReference type="PANTHER" id="PTHR22807:SF53">
    <property type="entry name" value="RIBOSOMAL RNA SMALL SUBUNIT METHYLTRANSFERASE B-RELATED"/>
    <property type="match status" value="1"/>
</dbReference>
<evidence type="ECO:0000256" key="11">
    <source>
        <dbReference type="ARBA" id="ARBA00030399"/>
    </source>
</evidence>
<keyword evidence="5" id="KW-0963">Cytoplasm</keyword>
<dbReference type="InterPro" id="IPR001678">
    <property type="entry name" value="MeTrfase_RsmB-F_NOP2_dom"/>
</dbReference>
<evidence type="ECO:0000256" key="2">
    <source>
        <dbReference type="ARBA" id="ARBA00004496"/>
    </source>
</evidence>
<dbReference type="EC" id="2.1.1.176" evidence="4"/>
<feature type="domain" description="SAM-dependent MTase RsmB/NOP-type" evidence="15">
    <location>
        <begin position="169"/>
        <end position="445"/>
    </location>
</feature>
<comment type="function">
    <text evidence="1">Specifically methylates the cytosine at position 967 (m5C967) of 16S rRNA.</text>
</comment>
<dbReference type="RefSeq" id="WP_132948093.1">
    <property type="nucleotide sequence ID" value="NZ_SLUL01000005.1"/>
</dbReference>
<evidence type="ECO:0000256" key="6">
    <source>
        <dbReference type="ARBA" id="ARBA00022552"/>
    </source>
</evidence>
<dbReference type="PANTHER" id="PTHR22807">
    <property type="entry name" value="NOP2 YEAST -RELATED NOL1/NOP2/FMU SUN DOMAIN-CONTAINING"/>
    <property type="match status" value="1"/>
</dbReference>
<feature type="binding site" evidence="14">
    <location>
        <begin position="258"/>
        <end position="264"/>
    </location>
    <ligand>
        <name>S-adenosyl-L-methionine</name>
        <dbReference type="ChEBI" id="CHEBI:59789"/>
    </ligand>
</feature>
<name>A0A4R1QEJ4_9BACL</name>
<dbReference type="InterPro" id="IPR006027">
    <property type="entry name" value="NusB_RsmB_TIM44"/>
</dbReference>